<dbReference type="Proteomes" id="UP001187192">
    <property type="component" value="Unassembled WGS sequence"/>
</dbReference>
<keyword evidence="3" id="KW-1185">Reference proteome</keyword>
<organism evidence="2 3">
    <name type="scientific">Ficus carica</name>
    <name type="common">Common fig</name>
    <dbReference type="NCBI Taxonomy" id="3494"/>
    <lineage>
        <taxon>Eukaryota</taxon>
        <taxon>Viridiplantae</taxon>
        <taxon>Streptophyta</taxon>
        <taxon>Embryophyta</taxon>
        <taxon>Tracheophyta</taxon>
        <taxon>Spermatophyta</taxon>
        <taxon>Magnoliopsida</taxon>
        <taxon>eudicotyledons</taxon>
        <taxon>Gunneridae</taxon>
        <taxon>Pentapetalae</taxon>
        <taxon>rosids</taxon>
        <taxon>fabids</taxon>
        <taxon>Rosales</taxon>
        <taxon>Moraceae</taxon>
        <taxon>Ficeae</taxon>
        <taxon>Ficus</taxon>
    </lineage>
</organism>
<evidence type="ECO:0000313" key="2">
    <source>
        <dbReference type="EMBL" id="GMN63052.1"/>
    </source>
</evidence>
<reference evidence="2" key="1">
    <citation type="submission" date="2023-07" db="EMBL/GenBank/DDBJ databases">
        <title>draft genome sequence of fig (Ficus carica).</title>
        <authorList>
            <person name="Takahashi T."/>
            <person name="Nishimura K."/>
        </authorList>
    </citation>
    <scope>NUCLEOTIDE SEQUENCE</scope>
</reference>
<dbReference type="AlphaFoldDB" id="A0AA88J6B8"/>
<feature type="compositionally biased region" description="Basic and acidic residues" evidence="1">
    <location>
        <begin position="36"/>
        <end position="49"/>
    </location>
</feature>
<accession>A0AA88J6B8</accession>
<evidence type="ECO:0000256" key="1">
    <source>
        <dbReference type="SAM" id="MobiDB-lite"/>
    </source>
</evidence>
<sequence>MQKEFGASEAHKRKRKAHSTPLHSRQINSRRPRSALGEHSREKRDERGRVSVKITAVGSLVSAHGSSPVTTLLASRTTTKEKKKKRGIKGVFELRSSRDACMEEAEIEGWGLGRAENREN</sequence>
<evidence type="ECO:0000313" key="3">
    <source>
        <dbReference type="Proteomes" id="UP001187192"/>
    </source>
</evidence>
<feature type="region of interest" description="Disordered" evidence="1">
    <location>
        <begin position="1"/>
        <end position="50"/>
    </location>
</feature>
<gene>
    <name evidence="2" type="ORF">TIFTF001_032133</name>
</gene>
<dbReference type="EMBL" id="BTGU01000141">
    <property type="protein sequence ID" value="GMN63052.1"/>
    <property type="molecule type" value="Genomic_DNA"/>
</dbReference>
<protein>
    <submittedName>
        <fullName evidence="2">Uncharacterized protein</fullName>
    </submittedName>
</protein>
<comment type="caution">
    <text evidence="2">The sequence shown here is derived from an EMBL/GenBank/DDBJ whole genome shotgun (WGS) entry which is preliminary data.</text>
</comment>
<proteinExistence type="predicted"/>
<name>A0AA88J6B8_FICCA</name>